<gene>
    <name evidence="13" type="ORF">NUU61_003481</name>
</gene>
<dbReference type="PANTHER" id="PTHR11130">
    <property type="entry name" value="GLUTATHIONE SYNTHETASE"/>
    <property type="match status" value="1"/>
</dbReference>
<dbReference type="InterPro" id="IPR014042">
    <property type="entry name" value="Glutathione_synthase_a-hlx"/>
</dbReference>
<dbReference type="GO" id="GO:0004363">
    <property type="term" value="F:glutathione synthase activity"/>
    <property type="evidence" value="ECO:0007669"/>
    <property type="project" value="UniProtKB-UniRule"/>
</dbReference>
<dbReference type="GO" id="GO:0000287">
    <property type="term" value="F:magnesium ion binding"/>
    <property type="evidence" value="ECO:0007669"/>
    <property type="project" value="UniProtKB-UniRule"/>
</dbReference>
<comment type="caution">
    <text evidence="13">The sequence shown here is derived from an EMBL/GenBank/DDBJ whole genome shotgun (WGS) entry which is preliminary data.</text>
</comment>
<keyword evidence="4 9" id="KW-0317">Glutathione biosynthesis</keyword>
<keyword evidence="3 9" id="KW-0436">Ligase</keyword>
<dbReference type="SUPFAM" id="SSF52440">
    <property type="entry name" value="PreATP-grasp domain"/>
    <property type="match status" value="1"/>
</dbReference>
<dbReference type="FunFam" id="3.30.1490.50:FF:000002">
    <property type="entry name" value="Glutathione synthetase"/>
    <property type="match status" value="1"/>
</dbReference>
<evidence type="ECO:0000313" key="14">
    <source>
        <dbReference type="Proteomes" id="UP001141434"/>
    </source>
</evidence>
<feature type="binding site" evidence="10">
    <location>
        <begin position="377"/>
        <end position="386"/>
    </location>
    <ligand>
        <name>ATP</name>
        <dbReference type="ChEBI" id="CHEBI:30616"/>
    </ligand>
</feature>
<dbReference type="Gene3D" id="3.30.470.20">
    <property type="entry name" value="ATP-grasp fold, B domain"/>
    <property type="match status" value="1"/>
</dbReference>
<organism evidence="13 14">
    <name type="scientific">Penicillium alfredii</name>
    <dbReference type="NCBI Taxonomy" id="1506179"/>
    <lineage>
        <taxon>Eukaryota</taxon>
        <taxon>Fungi</taxon>
        <taxon>Dikarya</taxon>
        <taxon>Ascomycota</taxon>
        <taxon>Pezizomycotina</taxon>
        <taxon>Eurotiomycetes</taxon>
        <taxon>Eurotiomycetidae</taxon>
        <taxon>Eurotiales</taxon>
        <taxon>Aspergillaceae</taxon>
        <taxon>Penicillium</taxon>
    </lineage>
</organism>
<dbReference type="OrthoDB" id="2020073at2759"/>
<evidence type="ECO:0000256" key="11">
    <source>
        <dbReference type="PIRSR" id="PIRSR001558-2"/>
    </source>
</evidence>
<keyword evidence="5 9" id="KW-0479">Metal-binding</keyword>
<dbReference type="InterPro" id="IPR004887">
    <property type="entry name" value="GSH_synth_subst-bd"/>
</dbReference>
<dbReference type="InterPro" id="IPR014709">
    <property type="entry name" value="Glutathione_synthase_C_euk"/>
</dbReference>
<evidence type="ECO:0000256" key="10">
    <source>
        <dbReference type="PIRSR" id="PIRSR001558-1"/>
    </source>
</evidence>
<evidence type="ECO:0000256" key="8">
    <source>
        <dbReference type="ARBA" id="ARBA00022842"/>
    </source>
</evidence>
<evidence type="ECO:0000259" key="12">
    <source>
        <dbReference type="Pfam" id="PF03199"/>
    </source>
</evidence>
<comment type="similarity">
    <text evidence="2 9">Belongs to the eukaryotic GSH synthase family.</text>
</comment>
<dbReference type="RefSeq" id="XP_056512090.1">
    <property type="nucleotide sequence ID" value="XM_056654063.1"/>
</dbReference>
<dbReference type="InterPro" id="IPR014049">
    <property type="entry name" value="Glutathione_synthase_N_euk"/>
</dbReference>
<dbReference type="Pfam" id="PF03199">
    <property type="entry name" value="GSH_synthase"/>
    <property type="match status" value="2"/>
</dbReference>
<feature type="binding site" evidence="10">
    <location>
        <position position="470"/>
    </location>
    <ligand>
        <name>ATP</name>
        <dbReference type="ChEBI" id="CHEBI:30616"/>
    </ligand>
</feature>
<accession>A0A9W9FJC3</accession>
<evidence type="ECO:0000256" key="9">
    <source>
        <dbReference type="PIRNR" id="PIRNR001558"/>
    </source>
</evidence>
<dbReference type="EC" id="6.3.2.3" evidence="9"/>
<evidence type="ECO:0000256" key="4">
    <source>
        <dbReference type="ARBA" id="ARBA00022684"/>
    </source>
</evidence>
<protein>
    <recommendedName>
        <fullName evidence="9">Glutathione synthetase</fullName>
        <shortName evidence="9">GSH-S</shortName>
        <ecNumber evidence="9">6.3.2.3</ecNumber>
    </recommendedName>
</protein>
<dbReference type="Gene3D" id="3.40.50.1760">
    <property type="entry name" value="Glutathione synthase, substrate-binding domain superfamily, eukaryotic"/>
    <property type="match status" value="1"/>
</dbReference>
<dbReference type="PIRSF" id="PIRSF001558">
    <property type="entry name" value="GSHase"/>
    <property type="match status" value="1"/>
</dbReference>
<evidence type="ECO:0000256" key="5">
    <source>
        <dbReference type="ARBA" id="ARBA00022723"/>
    </source>
</evidence>
<evidence type="ECO:0000256" key="1">
    <source>
        <dbReference type="ARBA" id="ARBA00004965"/>
    </source>
</evidence>
<dbReference type="Proteomes" id="UP001141434">
    <property type="component" value="Unassembled WGS sequence"/>
</dbReference>
<proteinExistence type="inferred from homology"/>
<keyword evidence="8 9" id="KW-0460">Magnesium</keyword>
<dbReference type="Gene3D" id="1.10.1080.10">
    <property type="entry name" value="Glutathione Synthetase, Chain A, domain 3"/>
    <property type="match status" value="1"/>
</dbReference>
<feature type="binding site" evidence="10">
    <location>
        <position position="476"/>
    </location>
    <ligand>
        <name>ATP</name>
        <dbReference type="ChEBI" id="CHEBI:30616"/>
    </ligand>
</feature>
<dbReference type="InterPro" id="IPR016185">
    <property type="entry name" value="PreATP-grasp_dom_sf"/>
</dbReference>
<evidence type="ECO:0000256" key="2">
    <source>
        <dbReference type="ARBA" id="ARBA00010385"/>
    </source>
</evidence>
<dbReference type="InterPro" id="IPR005615">
    <property type="entry name" value="Glutathione_synthase"/>
</dbReference>
<dbReference type="GeneID" id="81393231"/>
<reference evidence="13" key="1">
    <citation type="submission" date="2022-11" db="EMBL/GenBank/DDBJ databases">
        <authorList>
            <person name="Petersen C."/>
        </authorList>
    </citation>
    <scope>NUCLEOTIDE SEQUENCE</scope>
    <source>
        <strain evidence="13">IBT 34128</strain>
    </source>
</reference>
<dbReference type="AlphaFoldDB" id="A0A9W9FJC3"/>
<keyword evidence="14" id="KW-1185">Reference proteome</keyword>
<comment type="catalytic activity">
    <reaction evidence="9">
        <text>gamma-L-glutamyl-L-cysteine + glycine + ATP = glutathione + ADP + phosphate + H(+)</text>
        <dbReference type="Rhea" id="RHEA:13557"/>
        <dbReference type="ChEBI" id="CHEBI:15378"/>
        <dbReference type="ChEBI" id="CHEBI:30616"/>
        <dbReference type="ChEBI" id="CHEBI:43474"/>
        <dbReference type="ChEBI" id="CHEBI:57305"/>
        <dbReference type="ChEBI" id="CHEBI:57925"/>
        <dbReference type="ChEBI" id="CHEBI:58173"/>
        <dbReference type="ChEBI" id="CHEBI:456216"/>
        <dbReference type="EC" id="6.3.2.3"/>
    </reaction>
</comment>
<dbReference type="GO" id="GO:0005524">
    <property type="term" value="F:ATP binding"/>
    <property type="evidence" value="ECO:0007669"/>
    <property type="project" value="UniProtKB-UniRule"/>
</dbReference>
<keyword evidence="6 9" id="KW-0547">Nucleotide-binding</keyword>
<evidence type="ECO:0000313" key="13">
    <source>
        <dbReference type="EMBL" id="KAJ5101259.1"/>
    </source>
</evidence>
<dbReference type="GO" id="GO:0005829">
    <property type="term" value="C:cytosol"/>
    <property type="evidence" value="ECO:0007669"/>
    <property type="project" value="TreeGrafter"/>
</dbReference>
<feature type="binding site" evidence="10">
    <location>
        <begin position="410"/>
        <end position="413"/>
    </location>
    <ligand>
        <name>ATP</name>
        <dbReference type="ChEBI" id="CHEBI:30616"/>
    </ligand>
</feature>
<comment type="cofactor">
    <cofactor evidence="9 11">
        <name>Mg(2+)</name>
        <dbReference type="ChEBI" id="CHEBI:18420"/>
    </cofactor>
    <text evidence="9 11">Binds 1 Mg(2+) ion per subunit.</text>
</comment>
<name>A0A9W9FJC3_9EURO</name>
<feature type="binding site" evidence="10">
    <location>
        <position position="388"/>
    </location>
    <ligand>
        <name>ATP</name>
        <dbReference type="ChEBI" id="CHEBI:30616"/>
    </ligand>
</feature>
<keyword evidence="7 9" id="KW-0067">ATP-binding</keyword>
<feature type="binding site" evidence="11">
    <location>
        <position position="381"/>
    </location>
    <ligand>
        <name>Mg(2+)</name>
        <dbReference type="ChEBI" id="CHEBI:18420"/>
    </ligand>
</feature>
<dbReference type="PANTHER" id="PTHR11130:SF0">
    <property type="entry name" value="GLUTATHIONE SYNTHETASE"/>
    <property type="match status" value="1"/>
</dbReference>
<sequence>MDSPHQYPPEFSDEHILELVAQIKDWQVNHGFLLKLVQSETEHSVLSHPVGVSVFPTLFPRSLFHRALDLQRVYNQLYCAIAEDERWLFNATKDLIPVDPLAAALWRIHNEAKKAGFAQDVSAGIFRSDYMLHCHGDTSPSSLTSLAGVTLKQVEFNAFSCAGGTHANKAADMHRFLAKKGAYSPGKQDQLGDYSVEASALPPNTNIQSLASCLASAHAIYGPPKSSLAKETAVLFIVQPNNFNIADERPIEYALWDRGQPIPTYRLDFGHDVLQHTWLTDCRELLFHPPGCCEARILLEKSAAIKCPTVLSHLSTFKKVQQALTAPGVLEHFLSSENAAAIRGTFIALYPLDESNAGMHARSIACDEQQSADYILKPSREGGGHNIYSNEIPDFLARIPQSQRSSYILMERIRSPSVANILMGPAGIEGGEVISELGVFGCCLWRKEPDSSRGCQLLENLAAGWSFKTKHADIDEMSVVKGFGCFDTPLLVDKQESRDESSQKDRA</sequence>
<feature type="binding site" evidence="10">
    <location>
        <position position="436"/>
    </location>
    <ligand>
        <name>ATP</name>
        <dbReference type="ChEBI" id="CHEBI:30616"/>
    </ligand>
</feature>
<dbReference type="GO" id="GO:0043295">
    <property type="term" value="F:glutathione binding"/>
    <property type="evidence" value="ECO:0007669"/>
    <property type="project" value="UniProtKB-UniRule"/>
</dbReference>
<reference evidence="13" key="2">
    <citation type="journal article" date="2023" name="IMA Fungus">
        <title>Comparative genomic study of the Penicillium genus elucidates a diverse pangenome and 15 lateral gene transfer events.</title>
        <authorList>
            <person name="Petersen C."/>
            <person name="Sorensen T."/>
            <person name="Nielsen M.R."/>
            <person name="Sondergaard T.E."/>
            <person name="Sorensen J.L."/>
            <person name="Fitzpatrick D.A."/>
            <person name="Frisvad J.C."/>
            <person name="Nielsen K.L."/>
        </authorList>
    </citation>
    <scope>NUCLEOTIDE SEQUENCE</scope>
    <source>
        <strain evidence="13">IBT 34128</strain>
    </source>
</reference>
<evidence type="ECO:0000256" key="3">
    <source>
        <dbReference type="ARBA" id="ARBA00022598"/>
    </source>
</evidence>
<dbReference type="Pfam" id="PF03917">
    <property type="entry name" value="GSH_synth_ATP"/>
    <property type="match status" value="1"/>
</dbReference>
<dbReference type="Gene3D" id="3.30.1490.50">
    <property type="match status" value="1"/>
</dbReference>
<feature type="domain" description="Glutathione synthase substrate-binding" evidence="12">
    <location>
        <begin position="293"/>
        <end position="315"/>
    </location>
</feature>
<dbReference type="EMBL" id="JAPMSZ010000005">
    <property type="protein sequence ID" value="KAJ5101259.1"/>
    <property type="molecule type" value="Genomic_DNA"/>
</dbReference>
<dbReference type="SUPFAM" id="SSF56059">
    <property type="entry name" value="Glutathione synthetase ATP-binding domain-like"/>
    <property type="match status" value="1"/>
</dbReference>
<dbReference type="Gene3D" id="3.30.1490.80">
    <property type="match status" value="1"/>
</dbReference>
<evidence type="ECO:0000256" key="7">
    <source>
        <dbReference type="ARBA" id="ARBA00022840"/>
    </source>
</evidence>
<feature type="domain" description="Glutathione synthase substrate-binding" evidence="12">
    <location>
        <begin position="233"/>
        <end position="289"/>
    </location>
</feature>
<dbReference type="InterPro" id="IPR037013">
    <property type="entry name" value="GSH-S_sub-bd_sf"/>
</dbReference>
<feature type="binding site" evidence="10">
    <location>
        <position position="318"/>
    </location>
    <ligand>
        <name>ATP</name>
        <dbReference type="ChEBI" id="CHEBI:30616"/>
    </ligand>
</feature>
<evidence type="ECO:0000256" key="6">
    <source>
        <dbReference type="ARBA" id="ARBA00022741"/>
    </source>
</evidence>
<comment type="pathway">
    <text evidence="1 9">Sulfur metabolism; glutathione biosynthesis; glutathione from L-cysteine and L-glutamate: step 2/2.</text>
</comment>